<keyword evidence="5" id="KW-1185">Reference proteome</keyword>
<evidence type="ECO:0000259" key="2">
    <source>
        <dbReference type="Pfam" id="PF07261"/>
    </source>
</evidence>
<name>A0A4R4EM86_9BACL</name>
<feature type="domain" description="DnaD N-terminal" evidence="3">
    <location>
        <begin position="23"/>
        <end position="118"/>
    </location>
</feature>
<dbReference type="InterPro" id="IPR036388">
    <property type="entry name" value="WH-like_DNA-bd_sf"/>
</dbReference>
<feature type="domain" description="DnaB/C C-terminal" evidence="2">
    <location>
        <begin position="161"/>
        <end position="234"/>
    </location>
</feature>
<reference evidence="4 5" key="1">
    <citation type="submission" date="2019-03" db="EMBL/GenBank/DDBJ databases">
        <authorList>
            <person name="Kim M.K.M."/>
        </authorList>
    </citation>
    <scope>NUCLEOTIDE SEQUENCE [LARGE SCALE GENOMIC DNA]</scope>
    <source>
        <strain evidence="4 5">18JY21-1</strain>
    </source>
</reference>
<dbReference type="RefSeq" id="WP_132416200.1">
    <property type="nucleotide sequence ID" value="NZ_SKFG01000001.1"/>
</dbReference>
<protein>
    <submittedName>
        <fullName evidence="4">DnaD domain protein</fullName>
    </submittedName>
</protein>
<organism evidence="4 5">
    <name type="scientific">Paenibacillus albiflavus</name>
    <dbReference type="NCBI Taxonomy" id="2545760"/>
    <lineage>
        <taxon>Bacteria</taxon>
        <taxon>Bacillati</taxon>
        <taxon>Bacillota</taxon>
        <taxon>Bacilli</taxon>
        <taxon>Bacillales</taxon>
        <taxon>Paenibacillaceae</taxon>
        <taxon>Paenibacillus</taxon>
    </lineage>
</organism>
<accession>A0A4R4EM86</accession>
<dbReference type="PANTHER" id="PTHR37293:SF6">
    <property type="entry name" value="DNA REPLICATION PROTEIN DNAD"/>
    <property type="match status" value="1"/>
</dbReference>
<proteinExistence type="inferred from homology"/>
<comment type="similarity">
    <text evidence="1">Belongs to the DnaB/DnaD family.</text>
</comment>
<dbReference type="Proteomes" id="UP000295418">
    <property type="component" value="Unassembled WGS sequence"/>
</dbReference>
<sequence length="241" mass="27856">MQQDGRKLQAMLTQGLMNGTVVVPLALLRTYKRMGLSEAEAMMLIHLIAFTQNERIDFPTIEELQSRMSVSEQEISMLLENLHQVGMFLIDESEDPETGVRYERYNLVPLYQAMSEIMLDDPTLLTMMGQPFVMKNSSTEPKTGSNVDKDHSDVNQGNDLYSIFEKEFARPLTPMELETITGWIDHDGYKEELILAALKEAVFTGKLYFRYVDRILLEWQRNRIGTVEQAKQYSQRFRGLK</sequence>
<evidence type="ECO:0000313" key="5">
    <source>
        <dbReference type="Proteomes" id="UP000295418"/>
    </source>
</evidence>
<dbReference type="Gene3D" id="1.10.10.630">
    <property type="entry name" value="DnaD domain-like"/>
    <property type="match status" value="1"/>
</dbReference>
<dbReference type="AlphaFoldDB" id="A0A4R4EM86"/>
<dbReference type="SUPFAM" id="SSF158499">
    <property type="entry name" value="DnaD domain-like"/>
    <property type="match status" value="1"/>
</dbReference>
<dbReference type="Pfam" id="PF21984">
    <property type="entry name" value="DnaD_N"/>
    <property type="match status" value="1"/>
</dbReference>
<evidence type="ECO:0000313" key="4">
    <source>
        <dbReference type="EMBL" id="TCZ81169.1"/>
    </source>
</evidence>
<gene>
    <name evidence="4" type="ORF">E0485_02520</name>
</gene>
<dbReference type="Gene3D" id="1.10.10.10">
    <property type="entry name" value="Winged helix-like DNA-binding domain superfamily/Winged helix DNA-binding domain"/>
    <property type="match status" value="1"/>
</dbReference>
<dbReference type="InterPro" id="IPR053843">
    <property type="entry name" value="DnaD_N"/>
</dbReference>
<comment type="caution">
    <text evidence="4">The sequence shown here is derived from an EMBL/GenBank/DDBJ whole genome shotgun (WGS) entry which is preliminary data.</text>
</comment>
<dbReference type="Pfam" id="PF07261">
    <property type="entry name" value="DnaB_2"/>
    <property type="match status" value="1"/>
</dbReference>
<dbReference type="NCBIfam" id="TIGR01446">
    <property type="entry name" value="DnaD_dom"/>
    <property type="match status" value="1"/>
</dbReference>
<dbReference type="EMBL" id="SKFG01000001">
    <property type="protein sequence ID" value="TCZ81169.1"/>
    <property type="molecule type" value="Genomic_DNA"/>
</dbReference>
<evidence type="ECO:0000259" key="3">
    <source>
        <dbReference type="Pfam" id="PF21984"/>
    </source>
</evidence>
<dbReference type="InterPro" id="IPR053162">
    <property type="entry name" value="DnaD"/>
</dbReference>
<dbReference type="InterPro" id="IPR006343">
    <property type="entry name" value="DnaB/C_C"/>
</dbReference>
<evidence type="ECO:0000256" key="1">
    <source>
        <dbReference type="ARBA" id="ARBA00093462"/>
    </source>
</evidence>
<dbReference type="OrthoDB" id="9770238at2"/>
<dbReference type="InterPro" id="IPR034829">
    <property type="entry name" value="DnaD-like_sf"/>
</dbReference>
<dbReference type="PANTHER" id="PTHR37293">
    <property type="entry name" value="PHAGE REPLICATION PROTEIN-RELATED"/>
    <property type="match status" value="1"/>
</dbReference>